<keyword evidence="2" id="KW-1185">Reference proteome</keyword>
<dbReference type="RefSeq" id="WP_098734474.1">
    <property type="nucleotide sequence ID" value="NZ_PDKW01000033.1"/>
</dbReference>
<dbReference type="EMBL" id="PDKW01000033">
    <property type="protein sequence ID" value="PGH59463.1"/>
    <property type="molecule type" value="Genomic_DNA"/>
</dbReference>
<dbReference type="AlphaFoldDB" id="A0A2B8BPK1"/>
<reference evidence="2" key="1">
    <citation type="submission" date="2017-10" db="EMBL/GenBank/DDBJ databases">
        <authorList>
            <person name="Kravchenko I.K."/>
            <person name="Grouzdev D.S."/>
        </authorList>
    </citation>
    <scope>NUCLEOTIDE SEQUENCE [LARGE SCALE GENOMIC DNA]</scope>
    <source>
        <strain evidence="2">B2</strain>
    </source>
</reference>
<protein>
    <submittedName>
        <fullName evidence="1">Uncharacterized protein</fullName>
    </submittedName>
</protein>
<dbReference type="Proteomes" id="UP000225379">
    <property type="component" value="Unassembled WGS sequence"/>
</dbReference>
<evidence type="ECO:0000313" key="1">
    <source>
        <dbReference type="EMBL" id="PGH59463.1"/>
    </source>
</evidence>
<comment type="caution">
    <text evidence="1">The sequence shown here is derived from an EMBL/GenBank/DDBJ whole genome shotgun (WGS) entry which is preliminary data.</text>
</comment>
<evidence type="ECO:0000313" key="2">
    <source>
        <dbReference type="Proteomes" id="UP000225379"/>
    </source>
</evidence>
<name>A0A2B8BPK1_9PROT</name>
<gene>
    <name evidence="1" type="ORF">CRT60_00325</name>
</gene>
<sequence>MQLFQKYPAGVDWATHRKAATYTDTEDPENDRIVRVWNVEPTPYSDLRAAAYPDAGDQLDAIMKGFRALLNAGISLPTDTVAWVEACEAVKAAHPKP</sequence>
<organism evidence="1 2">
    <name type="scientific">Azospirillum palustre</name>
    <dbReference type="NCBI Taxonomy" id="2044885"/>
    <lineage>
        <taxon>Bacteria</taxon>
        <taxon>Pseudomonadati</taxon>
        <taxon>Pseudomonadota</taxon>
        <taxon>Alphaproteobacteria</taxon>
        <taxon>Rhodospirillales</taxon>
        <taxon>Azospirillaceae</taxon>
        <taxon>Azospirillum</taxon>
    </lineage>
</organism>
<accession>A0A2B8BPK1</accession>
<dbReference type="OrthoDB" id="7307909at2"/>
<proteinExistence type="predicted"/>